<evidence type="ECO:0000256" key="2">
    <source>
        <dbReference type="ARBA" id="ARBA00023002"/>
    </source>
</evidence>
<dbReference type="PANTHER" id="PTHR10996:SF178">
    <property type="entry name" value="2-HYDROXYACID DEHYDROGENASE YGL185C-RELATED"/>
    <property type="match status" value="1"/>
</dbReference>
<dbReference type="PANTHER" id="PTHR10996">
    <property type="entry name" value="2-HYDROXYACID DEHYDROGENASE-RELATED"/>
    <property type="match status" value="1"/>
</dbReference>
<sequence>MSRSVLALLDVRPAYTEMLAQKYDLHRWDLLDDKKAFLNQTGKDITALVTSAGFGLPDGLIDDLPNLEVITSFGVGYDSIDIEACRAQGIRVSNTPDVLTDDVADTGIMLMHATLRRIVVGDHWARSGQWAQKGAMALTRSVRGKKLGIVGLGRIGQGIASRAEPSGVEIGYFGRSPKQVDYRYFDDLVALAQWADILMVACPGGDATKGIVNAPVLSALGKDGYVVNIARGSVIDEPALIDALRNGVIAGAGLDVFYNEPNMDRAFADFDTVVLYPHSASGTVETRDAMAQLVVDNLDAWDQRGELVTPVV</sequence>
<dbReference type="GO" id="GO:0016618">
    <property type="term" value="F:hydroxypyruvate reductase [NAD(P)H] activity"/>
    <property type="evidence" value="ECO:0007669"/>
    <property type="project" value="TreeGrafter"/>
</dbReference>
<evidence type="ECO:0000256" key="1">
    <source>
        <dbReference type="ARBA" id="ARBA00022857"/>
    </source>
</evidence>
<dbReference type="AlphaFoldDB" id="A0A2N3LBR8"/>
<evidence type="ECO:0000313" key="7">
    <source>
        <dbReference type="EMBL" id="PKR60218.1"/>
    </source>
</evidence>
<feature type="domain" description="D-isomer specific 2-hydroxyacid dehydrogenase NAD-binding" evidence="6">
    <location>
        <begin position="108"/>
        <end position="280"/>
    </location>
</feature>
<reference evidence="7 8" key="1">
    <citation type="submission" date="2017-09" db="EMBL/GenBank/DDBJ databases">
        <title>Biodiversity and function of Thalassospira species in the particle-attached aromatic-hydrocarbon-degrading consortia from the surface seawater of the China South Sea.</title>
        <authorList>
            <person name="Dong C."/>
            <person name="Lai Q."/>
            <person name="Shao Z."/>
        </authorList>
    </citation>
    <scope>NUCLEOTIDE SEQUENCE [LARGE SCALE GENOMIC DNA]</scope>
    <source>
        <strain evidence="7 8">139Z-12</strain>
    </source>
</reference>
<dbReference type="EMBL" id="NXGX01000001">
    <property type="protein sequence ID" value="PKR60218.1"/>
    <property type="molecule type" value="Genomic_DNA"/>
</dbReference>
<comment type="similarity">
    <text evidence="4">Belongs to the D-isomer specific 2-hydroxyacid dehydrogenase family.</text>
</comment>
<organism evidence="7 8">
    <name type="scientific">Thalassospira lohafexi</name>
    <dbReference type="NCBI Taxonomy" id="744227"/>
    <lineage>
        <taxon>Bacteria</taxon>
        <taxon>Pseudomonadati</taxon>
        <taxon>Pseudomonadota</taxon>
        <taxon>Alphaproteobacteria</taxon>
        <taxon>Rhodospirillales</taxon>
        <taxon>Thalassospiraceae</taxon>
        <taxon>Thalassospira</taxon>
    </lineage>
</organism>
<dbReference type="CDD" id="cd12156">
    <property type="entry name" value="HPPR"/>
    <property type="match status" value="1"/>
</dbReference>
<evidence type="ECO:0000259" key="5">
    <source>
        <dbReference type="Pfam" id="PF00389"/>
    </source>
</evidence>
<keyword evidence="3" id="KW-0520">NAD</keyword>
<protein>
    <submittedName>
        <fullName evidence="7">Dihydrofolate reductase</fullName>
    </submittedName>
</protein>
<dbReference type="Proteomes" id="UP000233332">
    <property type="component" value="Unassembled WGS sequence"/>
</dbReference>
<proteinExistence type="inferred from homology"/>
<keyword evidence="8" id="KW-1185">Reference proteome</keyword>
<dbReference type="SUPFAM" id="SSF51735">
    <property type="entry name" value="NAD(P)-binding Rossmann-fold domains"/>
    <property type="match status" value="1"/>
</dbReference>
<dbReference type="SUPFAM" id="SSF52283">
    <property type="entry name" value="Formate/glycerate dehydrogenase catalytic domain-like"/>
    <property type="match status" value="1"/>
</dbReference>
<keyword evidence="1" id="KW-0521">NADP</keyword>
<evidence type="ECO:0000313" key="8">
    <source>
        <dbReference type="Proteomes" id="UP000233332"/>
    </source>
</evidence>
<evidence type="ECO:0000256" key="3">
    <source>
        <dbReference type="ARBA" id="ARBA00023027"/>
    </source>
</evidence>
<dbReference type="InterPro" id="IPR036291">
    <property type="entry name" value="NAD(P)-bd_dom_sf"/>
</dbReference>
<dbReference type="RefSeq" id="WP_101299537.1">
    <property type="nucleotide sequence ID" value="NZ_NXGX01000001.1"/>
</dbReference>
<dbReference type="GO" id="GO:0030267">
    <property type="term" value="F:glyoxylate reductase (NADPH) activity"/>
    <property type="evidence" value="ECO:0007669"/>
    <property type="project" value="TreeGrafter"/>
</dbReference>
<dbReference type="InterPro" id="IPR006139">
    <property type="entry name" value="D-isomer_2_OHA_DH_cat_dom"/>
</dbReference>
<dbReference type="GO" id="GO:0051287">
    <property type="term" value="F:NAD binding"/>
    <property type="evidence" value="ECO:0007669"/>
    <property type="project" value="InterPro"/>
</dbReference>
<dbReference type="GO" id="GO:0005829">
    <property type="term" value="C:cytosol"/>
    <property type="evidence" value="ECO:0007669"/>
    <property type="project" value="TreeGrafter"/>
</dbReference>
<dbReference type="InterPro" id="IPR006140">
    <property type="entry name" value="D-isomer_DH_NAD-bd"/>
</dbReference>
<dbReference type="Pfam" id="PF02826">
    <property type="entry name" value="2-Hacid_dh_C"/>
    <property type="match status" value="1"/>
</dbReference>
<name>A0A2N3LBR8_9PROT</name>
<comment type="caution">
    <text evidence="7">The sequence shown here is derived from an EMBL/GenBank/DDBJ whole genome shotgun (WGS) entry which is preliminary data.</text>
</comment>
<accession>A0A2N3LBR8</accession>
<evidence type="ECO:0000256" key="4">
    <source>
        <dbReference type="RuleBase" id="RU003719"/>
    </source>
</evidence>
<dbReference type="Pfam" id="PF00389">
    <property type="entry name" value="2-Hacid_dh"/>
    <property type="match status" value="1"/>
</dbReference>
<evidence type="ECO:0000259" key="6">
    <source>
        <dbReference type="Pfam" id="PF02826"/>
    </source>
</evidence>
<keyword evidence="2 4" id="KW-0560">Oxidoreductase</keyword>
<gene>
    <name evidence="7" type="ORF">COO92_02325</name>
</gene>
<dbReference type="FunFam" id="3.40.50.720:FF:000213">
    <property type="entry name" value="Putative 2-hydroxyacid dehydrogenase"/>
    <property type="match status" value="1"/>
</dbReference>
<dbReference type="Gene3D" id="3.40.50.720">
    <property type="entry name" value="NAD(P)-binding Rossmann-like Domain"/>
    <property type="match status" value="2"/>
</dbReference>
<feature type="domain" description="D-isomer specific 2-hydroxyacid dehydrogenase catalytic" evidence="5">
    <location>
        <begin position="11"/>
        <end position="311"/>
    </location>
</feature>
<dbReference type="InterPro" id="IPR050223">
    <property type="entry name" value="D-isomer_2-hydroxyacid_DH"/>
</dbReference>